<dbReference type="RefSeq" id="WP_166398777.1">
    <property type="nucleotide sequence ID" value="NZ_CP045122.1"/>
</dbReference>
<evidence type="ECO:0000313" key="1">
    <source>
        <dbReference type="EMBL" id="QIN81067.1"/>
    </source>
</evidence>
<reference evidence="1 2" key="1">
    <citation type="submission" date="2019-10" db="EMBL/GenBank/DDBJ databases">
        <title>Rubrobacter sp nov SCSIO 52915 isolated from a deep-sea sediment in the South China Sea.</title>
        <authorList>
            <person name="Chen R.W."/>
        </authorList>
    </citation>
    <scope>NUCLEOTIDE SEQUENCE [LARGE SCALE GENOMIC DNA]</scope>
    <source>
        <strain evidence="1 2">SCSIO 52915</strain>
        <plasmid evidence="1 2">unnamed1</plasmid>
    </source>
</reference>
<organism evidence="1 2">
    <name type="scientific">Rubrobacter marinus</name>
    <dbReference type="NCBI Taxonomy" id="2653852"/>
    <lineage>
        <taxon>Bacteria</taxon>
        <taxon>Bacillati</taxon>
        <taxon>Actinomycetota</taxon>
        <taxon>Rubrobacteria</taxon>
        <taxon>Rubrobacterales</taxon>
        <taxon>Rubrobacteraceae</taxon>
        <taxon>Rubrobacter</taxon>
    </lineage>
</organism>
<keyword evidence="2" id="KW-1185">Reference proteome</keyword>
<accession>A0A6G8Q426</accession>
<keyword evidence="1" id="KW-0614">Plasmid</keyword>
<proteinExistence type="predicted"/>
<dbReference type="EMBL" id="CP045122">
    <property type="protein sequence ID" value="QIN81067.1"/>
    <property type="molecule type" value="Genomic_DNA"/>
</dbReference>
<gene>
    <name evidence="1" type="ORF">GBA65_21760</name>
</gene>
<protein>
    <submittedName>
        <fullName evidence="1">Uncharacterized protein</fullName>
    </submittedName>
</protein>
<geneLocation type="plasmid" evidence="1 2">
    <name>unnamed1</name>
</geneLocation>
<evidence type="ECO:0000313" key="2">
    <source>
        <dbReference type="Proteomes" id="UP000502706"/>
    </source>
</evidence>
<dbReference type="Proteomes" id="UP000502706">
    <property type="component" value="Plasmid unnamed1"/>
</dbReference>
<sequence>MHLAADVVLPYRGPNGSRSKCRVRIYEPDDSARDAPVVILSRLADNPGASVTNAAPLVAAEVISLFALTRWGGPSPVFVEHYDRGGRDAREDRDEFALVAFSHHEVRAQKRAGVSYGTLGEPSLSHLDRAAVESLVGHRV</sequence>
<dbReference type="KEGG" id="rmar:GBA65_21760"/>
<name>A0A6G8Q426_9ACTN</name>
<dbReference type="AlphaFoldDB" id="A0A6G8Q426"/>